<dbReference type="InterPro" id="IPR049806">
    <property type="entry name" value="MasK-like_C"/>
</dbReference>
<gene>
    <name evidence="2" type="ORF">PPSIR1_28761</name>
</gene>
<feature type="region of interest" description="Disordered" evidence="1">
    <location>
        <begin position="296"/>
        <end position="444"/>
    </location>
</feature>
<dbReference type="NCBIfam" id="NF033768">
    <property type="entry name" value="myxo_SS_tail"/>
    <property type="match status" value="1"/>
</dbReference>
<proteinExistence type="predicted"/>
<dbReference type="EMBL" id="ABCS01000083">
    <property type="protein sequence ID" value="EDM75697.1"/>
    <property type="molecule type" value="Genomic_DNA"/>
</dbReference>
<feature type="compositionally biased region" description="Pro residues" evidence="1">
    <location>
        <begin position="129"/>
        <end position="139"/>
    </location>
</feature>
<organism evidence="2 3">
    <name type="scientific">Plesiocystis pacifica SIR-1</name>
    <dbReference type="NCBI Taxonomy" id="391625"/>
    <lineage>
        <taxon>Bacteria</taxon>
        <taxon>Pseudomonadati</taxon>
        <taxon>Myxococcota</taxon>
        <taxon>Polyangia</taxon>
        <taxon>Nannocystales</taxon>
        <taxon>Nannocystaceae</taxon>
        <taxon>Plesiocystis</taxon>
    </lineage>
</organism>
<feature type="compositionally biased region" description="Basic and acidic residues" evidence="1">
    <location>
        <begin position="431"/>
        <end position="440"/>
    </location>
</feature>
<evidence type="ECO:0000256" key="1">
    <source>
        <dbReference type="SAM" id="MobiDB-lite"/>
    </source>
</evidence>
<feature type="region of interest" description="Disordered" evidence="1">
    <location>
        <begin position="186"/>
        <end position="233"/>
    </location>
</feature>
<dbReference type="AlphaFoldDB" id="A6GEI9"/>
<dbReference type="Proteomes" id="UP000005801">
    <property type="component" value="Unassembled WGS sequence"/>
</dbReference>
<dbReference type="STRING" id="391625.PPSIR1_28761"/>
<feature type="region of interest" description="Disordered" evidence="1">
    <location>
        <begin position="127"/>
        <end position="168"/>
    </location>
</feature>
<feature type="compositionally biased region" description="Basic residues" evidence="1">
    <location>
        <begin position="205"/>
        <end position="220"/>
    </location>
</feature>
<comment type="caution">
    <text evidence="2">The sequence shown here is derived from an EMBL/GenBank/DDBJ whole genome shotgun (WGS) entry which is preliminary data.</text>
</comment>
<evidence type="ECO:0000313" key="3">
    <source>
        <dbReference type="Proteomes" id="UP000005801"/>
    </source>
</evidence>
<feature type="compositionally biased region" description="Pro residues" evidence="1">
    <location>
        <begin position="303"/>
        <end position="322"/>
    </location>
</feature>
<sequence length="534" mass="54757">MSARDILLLAAEDAFDFERFREAGPLTADVDPEVTAAEIVEFEALGIPMPSELESLRRELEHAPIVREALRNAAIAMRHSGRATASALVALGPQSVVPAGAYGFGMPGGLPPGVDPRLAAAMAAGAIPHAPPPTAPPSAPHFAQPAPPRARQRPPAEAPPPEPRPPIATAAVVHPEGTVDADILDDWDGAESDFDDDDDWDAPRPKRPRRRPKPKSRRPRDHGYDDDDFDDDDDLLIAAPPARDDKTTWILGGIAAAAVLALLWIGFGNRGSAAQTQAQADPALAPNQAVNQPPVQQAVPAAVAPPPAALPPAEAAPPPAPAQPASTGGGGRRGGGGSRGGGGGGGSKPAPKSSPLNPFGGYTPPGENPAPAPTNGQGGAQPGTQPGTQPAPAPAPAGGGAQPGTQPGTQPAPAPAPAEGGAQPAPAPTPEEPKPEEPKLVKQKMTAAQRGAITKKVGDLQRCYTDALVGKPDLAGRVVFTISLDQDGVVKRVDIAKDQVKYGVAKCAAKKIRSWTLPSGGIPMIFDLPFDFKQ</sequence>
<dbReference type="OrthoDB" id="10005545at2"/>
<name>A6GEI9_9BACT</name>
<accession>A6GEI9</accession>
<protein>
    <submittedName>
        <fullName evidence="2">Uncharacterized protein</fullName>
    </submittedName>
</protein>
<reference evidence="2 3" key="1">
    <citation type="submission" date="2007-06" db="EMBL/GenBank/DDBJ databases">
        <authorList>
            <person name="Shimkets L."/>
            <person name="Ferriera S."/>
            <person name="Johnson J."/>
            <person name="Kravitz S."/>
            <person name="Beeson K."/>
            <person name="Sutton G."/>
            <person name="Rogers Y.-H."/>
            <person name="Friedman R."/>
            <person name="Frazier M."/>
            <person name="Venter J.C."/>
        </authorList>
    </citation>
    <scope>NUCLEOTIDE SEQUENCE [LARGE SCALE GENOMIC DNA]</scope>
    <source>
        <strain evidence="2 3">SIR-1</strain>
    </source>
</reference>
<evidence type="ECO:0000313" key="2">
    <source>
        <dbReference type="EMBL" id="EDM75697.1"/>
    </source>
</evidence>
<dbReference type="RefSeq" id="WP_006975129.1">
    <property type="nucleotide sequence ID" value="NZ_ABCS01000083.1"/>
</dbReference>
<feature type="compositionally biased region" description="Gly residues" evidence="1">
    <location>
        <begin position="327"/>
        <end position="347"/>
    </location>
</feature>
<feature type="compositionally biased region" description="Pro residues" evidence="1">
    <location>
        <begin position="156"/>
        <end position="166"/>
    </location>
</feature>
<keyword evidence="3" id="KW-1185">Reference proteome</keyword>
<feature type="compositionally biased region" description="Acidic residues" evidence="1">
    <location>
        <begin position="224"/>
        <end position="233"/>
    </location>
</feature>
<feature type="compositionally biased region" description="Acidic residues" evidence="1">
    <location>
        <begin position="186"/>
        <end position="200"/>
    </location>
</feature>